<proteinExistence type="predicted"/>
<feature type="DNA-binding region" description="H-T-H motif" evidence="2">
    <location>
        <begin position="25"/>
        <end position="44"/>
    </location>
</feature>
<organism evidence="4 5">
    <name type="scientific">Streptomyces triticagri</name>
    <dbReference type="NCBI Taxonomy" id="2293568"/>
    <lineage>
        <taxon>Bacteria</taxon>
        <taxon>Bacillati</taxon>
        <taxon>Actinomycetota</taxon>
        <taxon>Actinomycetes</taxon>
        <taxon>Kitasatosporales</taxon>
        <taxon>Streptomycetaceae</taxon>
        <taxon>Streptomyces</taxon>
    </lineage>
</organism>
<name>A0A372M9I6_9ACTN</name>
<dbReference type="PROSITE" id="PS50977">
    <property type="entry name" value="HTH_TETR_2"/>
    <property type="match status" value="1"/>
</dbReference>
<dbReference type="AlphaFoldDB" id="A0A372M9I6"/>
<dbReference type="InterPro" id="IPR001647">
    <property type="entry name" value="HTH_TetR"/>
</dbReference>
<dbReference type="RefSeq" id="WP_128555351.1">
    <property type="nucleotide sequence ID" value="NZ_QUAK01000044.1"/>
</dbReference>
<dbReference type="EMBL" id="QUAK01000044">
    <property type="protein sequence ID" value="RFU87093.1"/>
    <property type="molecule type" value="Genomic_DNA"/>
</dbReference>
<feature type="domain" description="HTH tetR-type" evidence="3">
    <location>
        <begin position="2"/>
        <end position="62"/>
    </location>
</feature>
<reference evidence="4 5" key="1">
    <citation type="submission" date="2018-08" db="EMBL/GenBank/DDBJ databases">
        <title>Isolation, diversity and antifungal activity of Actinobacteria from wheat.</title>
        <authorList>
            <person name="Han C."/>
        </authorList>
    </citation>
    <scope>NUCLEOTIDE SEQUENCE [LARGE SCALE GENOMIC DNA]</scope>
    <source>
        <strain evidence="4 5">NEAU-YY421</strain>
    </source>
</reference>
<dbReference type="SUPFAM" id="SSF46689">
    <property type="entry name" value="Homeodomain-like"/>
    <property type="match status" value="1"/>
</dbReference>
<evidence type="ECO:0000313" key="4">
    <source>
        <dbReference type="EMBL" id="RFU87093.1"/>
    </source>
</evidence>
<evidence type="ECO:0000313" key="5">
    <source>
        <dbReference type="Proteomes" id="UP000263094"/>
    </source>
</evidence>
<keyword evidence="5" id="KW-1185">Reference proteome</keyword>
<dbReference type="PRINTS" id="PR00455">
    <property type="entry name" value="HTHTETR"/>
</dbReference>
<dbReference type="InterPro" id="IPR009057">
    <property type="entry name" value="Homeodomain-like_sf"/>
</dbReference>
<dbReference type="Proteomes" id="UP000263094">
    <property type="component" value="Unassembled WGS sequence"/>
</dbReference>
<dbReference type="OrthoDB" id="4371863at2"/>
<evidence type="ECO:0000259" key="3">
    <source>
        <dbReference type="PROSITE" id="PS50977"/>
    </source>
</evidence>
<accession>A0A372M9I6</accession>
<dbReference type="Pfam" id="PF00440">
    <property type="entry name" value="TetR_N"/>
    <property type="match status" value="1"/>
</dbReference>
<evidence type="ECO:0000256" key="1">
    <source>
        <dbReference type="ARBA" id="ARBA00023125"/>
    </source>
</evidence>
<sequence length="194" mass="20099">MAAARETLLDAAATVLGRRSWATVRMVEVAALAGVSRQTLYNEFGGKSGLARALVRREADRYLIGVDRALAEGGMAGAAEWTVAVARQNALVRALLTGCWGDRLPSVSLAAVRSTAVVPAQRRVDGPLPAPGELMGMVRDRAVVALGMRGAATPNTPLECEVAVRLAVSCVLAPLPVADGGVARLVTQAVGHPV</sequence>
<dbReference type="GO" id="GO:0003677">
    <property type="term" value="F:DNA binding"/>
    <property type="evidence" value="ECO:0007669"/>
    <property type="project" value="UniProtKB-UniRule"/>
</dbReference>
<gene>
    <name evidence="4" type="ORF">DY218_08745</name>
</gene>
<evidence type="ECO:0000256" key="2">
    <source>
        <dbReference type="PROSITE-ProRule" id="PRU00335"/>
    </source>
</evidence>
<keyword evidence="1 2" id="KW-0238">DNA-binding</keyword>
<protein>
    <submittedName>
        <fullName evidence="4">TetR/AcrR family transcriptional regulator</fullName>
    </submittedName>
</protein>
<dbReference type="Gene3D" id="1.10.357.10">
    <property type="entry name" value="Tetracycline Repressor, domain 2"/>
    <property type="match status" value="1"/>
</dbReference>
<comment type="caution">
    <text evidence="4">The sequence shown here is derived from an EMBL/GenBank/DDBJ whole genome shotgun (WGS) entry which is preliminary data.</text>
</comment>